<organism evidence="2 3">
    <name type="scientific">Hyella patelloides LEGE 07179</name>
    <dbReference type="NCBI Taxonomy" id="945734"/>
    <lineage>
        <taxon>Bacteria</taxon>
        <taxon>Bacillati</taxon>
        <taxon>Cyanobacteriota</taxon>
        <taxon>Cyanophyceae</taxon>
        <taxon>Pleurocapsales</taxon>
        <taxon>Hyellaceae</taxon>
        <taxon>Hyella</taxon>
    </lineage>
</organism>
<dbReference type="GO" id="GO:0004540">
    <property type="term" value="F:RNA nuclease activity"/>
    <property type="evidence" value="ECO:0007669"/>
    <property type="project" value="InterPro"/>
</dbReference>
<protein>
    <recommendedName>
        <fullName evidence="1">NYN domain-containing protein</fullName>
    </recommendedName>
</protein>
<name>A0A563VZC6_9CYAN</name>
<evidence type="ECO:0000313" key="3">
    <source>
        <dbReference type="Proteomes" id="UP000320055"/>
    </source>
</evidence>
<sequence>MLNLIPPISAIIVDHENIPVSQELEKLVQSQAEHPLRIKIAIANFTNREKCTKRLHKEGYVQLNVPQFTNSADAQVIIAGCFFFLSHPNLKQIFICSKDRIFEHLKNALFKFGIEVILVNENPLESAKDNIKNEKKKKSKKKSDISLEKKILIVLEEVAKKQGKKQVLLTHICTEFSKKYGEKITISIKKNHSNIRLVTYLKQHNFVLLLDDKQRYCLSVG</sequence>
<keyword evidence="3" id="KW-1185">Reference proteome</keyword>
<dbReference type="Proteomes" id="UP000320055">
    <property type="component" value="Unassembled WGS sequence"/>
</dbReference>
<evidence type="ECO:0000259" key="1">
    <source>
        <dbReference type="Pfam" id="PF01936"/>
    </source>
</evidence>
<dbReference type="RefSeq" id="WP_144875513.1">
    <property type="nucleotide sequence ID" value="NZ_LR214228.1"/>
</dbReference>
<proteinExistence type="predicted"/>
<reference evidence="2 3" key="1">
    <citation type="submission" date="2019-01" db="EMBL/GenBank/DDBJ databases">
        <authorList>
            <person name="Brito A."/>
        </authorList>
    </citation>
    <scope>NUCLEOTIDE SEQUENCE [LARGE SCALE GENOMIC DNA]</scope>
    <source>
        <strain evidence="2">1</strain>
    </source>
</reference>
<dbReference type="InterPro" id="IPR021139">
    <property type="entry name" value="NYN"/>
</dbReference>
<dbReference type="EMBL" id="CAACVJ010000439">
    <property type="protein sequence ID" value="VEP16776.1"/>
    <property type="molecule type" value="Genomic_DNA"/>
</dbReference>
<feature type="domain" description="NYN" evidence="1">
    <location>
        <begin position="10"/>
        <end position="123"/>
    </location>
</feature>
<dbReference type="AlphaFoldDB" id="A0A563VZC6"/>
<dbReference type="OrthoDB" id="570660at2"/>
<dbReference type="Pfam" id="PF01936">
    <property type="entry name" value="NYN"/>
    <property type="match status" value="1"/>
</dbReference>
<gene>
    <name evidence="2" type="ORF">H1P_4940004</name>
</gene>
<accession>A0A563VZC6</accession>
<evidence type="ECO:0000313" key="2">
    <source>
        <dbReference type="EMBL" id="VEP16776.1"/>
    </source>
</evidence>